<dbReference type="Proteomes" id="UP000037175">
    <property type="component" value="Unassembled WGS sequence"/>
</dbReference>
<reference evidence="2" key="1">
    <citation type="submission" date="2015-07" db="EMBL/GenBank/DDBJ databases">
        <title>Complete Genome of Thermincola ferriacetica strain Z-0001T.</title>
        <authorList>
            <person name="Lusk B."/>
            <person name="Badalamenti J.P."/>
            <person name="Parameswaran P."/>
            <person name="Bond D.R."/>
            <person name="Torres C.I."/>
        </authorList>
    </citation>
    <scope>NUCLEOTIDE SEQUENCE [LARGE SCALE GENOMIC DNA]</scope>
    <source>
        <strain evidence="2">Z-0001</strain>
    </source>
</reference>
<comment type="caution">
    <text evidence="1">The sequence shown here is derived from an EMBL/GenBank/DDBJ whole genome shotgun (WGS) entry which is preliminary data.</text>
</comment>
<evidence type="ECO:0000313" key="2">
    <source>
        <dbReference type="Proteomes" id="UP000037175"/>
    </source>
</evidence>
<keyword evidence="2" id="KW-1185">Reference proteome</keyword>
<name>A0A0L6W222_9FIRM</name>
<dbReference type="AlphaFoldDB" id="A0A0L6W222"/>
<dbReference type="EMBL" id="LGTE01000016">
    <property type="protein sequence ID" value="KNZ69129.1"/>
    <property type="molecule type" value="Genomic_DNA"/>
</dbReference>
<gene>
    <name evidence="1" type="ORF">Tfer_2233</name>
</gene>
<proteinExistence type="predicted"/>
<sequence length="169" mass="20018">MLSFLTAEEKERLNQLVNEINRLENLAVERFRKHLEQNFDRELMNLAGGLPATKKKFCRALRDKLEALLRPYGKFAFAVWDWEWNEAKYADLVSGWENVYQFEVETDSDFHCTVFANAPRTEEWAQEVFDRFFSIKSIKQNIGLGLENEMAEKLIYIIARELIPVRYET</sequence>
<protein>
    <submittedName>
        <fullName evidence="1">Uncharacterized protein</fullName>
    </submittedName>
</protein>
<evidence type="ECO:0000313" key="1">
    <source>
        <dbReference type="EMBL" id="KNZ69129.1"/>
    </source>
</evidence>
<organism evidence="1 2">
    <name type="scientific">Thermincola ferriacetica</name>
    <dbReference type="NCBI Taxonomy" id="281456"/>
    <lineage>
        <taxon>Bacteria</taxon>
        <taxon>Bacillati</taxon>
        <taxon>Bacillota</taxon>
        <taxon>Clostridia</taxon>
        <taxon>Eubacteriales</taxon>
        <taxon>Thermincolaceae</taxon>
        <taxon>Thermincola</taxon>
    </lineage>
</organism>
<accession>A0A0L6W222</accession>